<reference evidence="2" key="2">
    <citation type="journal article" date="2021" name="Genome Biol. Evol.">
        <title>Developing a high-quality reference genome for a parasitic bivalve with doubly uniparental inheritance (Bivalvia: Unionida).</title>
        <authorList>
            <person name="Smith C.H."/>
        </authorList>
    </citation>
    <scope>NUCLEOTIDE SEQUENCE</scope>
    <source>
        <strain evidence="2">CHS0354</strain>
        <tissue evidence="2">Mantle</tissue>
    </source>
</reference>
<comment type="caution">
    <text evidence="2">The sequence shown here is derived from an EMBL/GenBank/DDBJ whole genome shotgun (WGS) entry which is preliminary data.</text>
</comment>
<proteinExistence type="predicted"/>
<gene>
    <name evidence="2" type="ORF">CHS0354_021941</name>
</gene>
<feature type="coiled-coil region" evidence="1">
    <location>
        <begin position="271"/>
        <end position="302"/>
    </location>
</feature>
<dbReference type="Proteomes" id="UP001195483">
    <property type="component" value="Unassembled WGS sequence"/>
</dbReference>
<dbReference type="AlphaFoldDB" id="A0AAE0VX54"/>
<evidence type="ECO:0000313" key="3">
    <source>
        <dbReference type="Proteomes" id="UP001195483"/>
    </source>
</evidence>
<keyword evidence="3" id="KW-1185">Reference proteome</keyword>
<evidence type="ECO:0000256" key="1">
    <source>
        <dbReference type="SAM" id="Coils"/>
    </source>
</evidence>
<evidence type="ECO:0000313" key="2">
    <source>
        <dbReference type="EMBL" id="KAK3593371.1"/>
    </source>
</evidence>
<accession>A0AAE0VX54</accession>
<dbReference type="InterPro" id="IPR011029">
    <property type="entry name" value="DEATH-like_dom_sf"/>
</dbReference>
<sequence length="730" mass="84443">MAAQVPTDKVNDEEYSNWLKVTLALYYMKSGLHTFIQSEVDCLHQFLRQKIYGSLAVPLSPCTTCNSHFVRRNKCNGIWTFHKQCKDDCKSYCDVWLSKLLALHKSPKSEKIYWDNSDVAQWPFNPWECAKIFMPRGQPPSNVGPAHCDAQAMLTMLANCTHFHQKLSPQGLGLTHAISVIRNKVMHDGEMKLSDADRLTYIKQIVQLLEDPVCLKLIDDCKAAVGNIHKIDNDSLAVLFNWDIEMTGLRSAVNDFRQELGLQERKSLYTTDTLKEEYEQLRQQLRERFADVENRLHKVEKKVILMQRRNKKVTPGKRKPKKDVLRLVKKARMKRRSDCNNLKQLKKTSQTQSLGSDRLRQVKSARNYTGNELLEAWPSIEEYLLEELSPEYIWTFFNEENILSAEECTTMCQLRRRQALEMLLQSIKVKLPEAFLCLLRALNETGQEKKIEEIQKLLTLAHDQEPKEPAPDMAYYTLKLELLKDGNTVHDTEMKTRGYFNSGRIMLQYDLKSVCLKWEHGSVIVHLQPLKRHTKETLAFFCRHGGMKDFVLDLLKKKDIFASLPEGEMTIHMQVCCYDKESEDGQYGDITQMAGKDVLSPHDGFTVTDDLQLIRKNLLLQYGSVVEEIEPLHFQDTFVAEGIWETDYSEKLKNLKRRRARAADFLNKVMDKGNKALVALVLALRKSGNDYVTDRLCFVPEISAQFMDEGCKSFKCIMYLRMLRCGFSSE</sequence>
<dbReference type="PANTHER" id="PTHR35083">
    <property type="entry name" value="RGD1565685 PROTEIN"/>
    <property type="match status" value="1"/>
</dbReference>
<name>A0AAE0VX54_9BIVA</name>
<reference evidence="2" key="3">
    <citation type="submission" date="2023-05" db="EMBL/GenBank/DDBJ databases">
        <authorList>
            <person name="Smith C.H."/>
        </authorList>
    </citation>
    <scope>NUCLEOTIDE SEQUENCE</scope>
    <source>
        <strain evidence="2">CHS0354</strain>
        <tissue evidence="2">Mantle</tissue>
    </source>
</reference>
<keyword evidence="1" id="KW-0175">Coiled coil</keyword>
<evidence type="ECO:0008006" key="4">
    <source>
        <dbReference type="Google" id="ProtNLM"/>
    </source>
</evidence>
<dbReference type="PANTHER" id="PTHR35083:SF3">
    <property type="entry name" value="SI:CH211-91P5.3"/>
    <property type="match status" value="1"/>
</dbReference>
<organism evidence="2 3">
    <name type="scientific">Potamilus streckersoni</name>
    <dbReference type="NCBI Taxonomy" id="2493646"/>
    <lineage>
        <taxon>Eukaryota</taxon>
        <taxon>Metazoa</taxon>
        <taxon>Spiralia</taxon>
        <taxon>Lophotrochozoa</taxon>
        <taxon>Mollusca</taxon>
        <taxon>Bivalvia</taxon>
        <taxon>Autobranchia</taxon>
        <taxon>Heteroconchia</taxon>
        <taxon>Palaeoheterodonta</taxon>
        <taxon>Unionida</taxon>
        <taxon>Unionoidea</taxon>
        <taxon>Unionidae</taxon>
        <taxon>Ambleminae</taxon>
        <taxon>Lampsilini</taxon>
        <taxon>Potamilus</taxon>
    </lineage>
</organism>
<dbReference type="InterPro" id="IPR027897">
    <property type="entry name" value="DUF4559"/>
</dbReference>
<dbReference type="EMBL" id="JAEAOA010001332">
    <property type="protein sequence ID" value="KAK3593371.1"/>
    <property type="molecule type" value="Genomic_DNA"/>
</dbReference>
<dbReference type="Pfam" id="PF15112">
    <property type="entry name" value="DUF4559"/>
    <property type="match status" value="1"/>
</dbReference>
<protein>
    <recommendedName>
        <fullName evidence="4">CARD domain-containing protein</fullName>
    </recommendedName>
</protein>
<reference evidence="2" key="1">
    <citation type="journal article" date="2021" name="Genome Biol. Evol.">
        <title>A High-Quality Reference Genome for a Parasitic Bivalve with Doubly Uniparental Inheritance (Bivalvia: Unionida).</title>
        <authorList>
            <person name="Smith C.H."/>
        </authorList>
    </citation>
    <scope>NUCLEOTIDE SEQUENCE</scope>
    <source>
        <strain evidence="2">CHS0354</strain>
    </source>
</reference>
<dbReference type="SUPFAM" id="SSF47986">
    <property type="entry name" value="DEATH domain"/>
    <property type="match status" value="1"/>
</dbReference>
<dbReference type="CDD" id="cd01671">
    <property type="entry name" value="CARD"/>
    <property type="match status" value="1"/>
</dbReference>
<dbReference type="Gene3D" id="1.10.533.10">
    <property type="entry name" value="Death Domain, Fas"/>
    <property type="match status" value="2"/>
</dbReference>